<proteinExistence type="predicted"/>
<organism evidence="2">
    <name type="scientific">marine sediment metagenome</name>
    <dbReference type="NCBI Taxonomy" id="412755"/>
    <lineage>
        <taxon>unclassified sequences</taxon>
        <taxon>metagenomes</taxon>
        <taxon>ecological metagenomes</taxon>
    </lineage>
</organism>
<name>A0A0F9A842_9ZZZZ</name>
<gene>
    <name evidence="2" type="ORF">LCGC14_2604160</name>
</gene>
<accession>A0A0F9A842</accession>
<feature type="region of interest" description="Disordered" evidence="1">
    <location>
        <begin position="50"/>
        <end position="70"/>
    </location>
</feature>
<reference evidence="2" key="1">
    <citation type="journal article" date="2015" name="Nature">
        <title>Complex archaea that bridge the gap between prokaryotes and eukaryotes.</title>
        <authorList>
            <person name="Spang A."/>
            <person name="Saw J.H."/>
            <person name="Jorgensen S.L."/>
            <person name="Zaremba-Niedzwiedzka K."/>
            <person name="Martijn J."/>
            <person name="Lind A.E."/>
            <person name="van Eijk R."/>
            <person name="Schleper C."/>
            <person name="Guy L."/>
            <person name="Ettema T.J."/>
        </authorList>
    </citation>
    <scope>NUCLEOTIDE SEQUENCE</scope>
</reference>
<sequence>MSILKLQERQTQLILQRSQAKDIIEQSERELSATTFAIRQINDYIKEEEEAAARKAEEDEVEIPAGDPRK</sequence>
<dbReference type="AlphaFoldDB" id="A0A0F9A842"/>
<evidence type="ECO:0000256" key="1">
    <source>
        <dbReference type="SAM" id="MobiDB-lite"/>
    </source>
</evidence>
<comment type="caution">
    <text evidence="2">The sequence shown here is derived from an EMBL/GenBank/DDBJ whole genome shotgun (WGS) entry which is preliminary data.</text>
</comment>
<dbReference type="EMBL" id="LAZR01044035">
    <property type="protein sequence ID" value="KKL05625.1"/>
    <property type="molecule type" value="Genomic_DNA"/>
</dbReference>
<evidence type="ECO:0000313" key="2">
    <source>
        <dbReference type="EMBL" id="KKL05625.1"/>
    </source>
</evidence>
<protein>
    <submittedName>
        <fullName evidence="2">Uncharacterized protein</fullName>
    </submittedName>
</protein>